<gene>
    <name evidence="2" type="ORF">MONAX_5E022669</name>
</gene>
<feature type="region of interest" description="Disordered" evidence="1">
    <location>
        <begin position="1"/>
        <end position="45"/>
    </location>
</feature>
<dbReference type="Proteomes" id="UP000335636">
    <property type="component" value="Unassembled WGS sequence"/>
</dbReference>
<keyword evidence="3" id="KW-1185">Reference proteome</keyword>
<feature type="non-terminal residue" evidence="2">
    <location>
        <position position="1"/>
    </location>
</feature>
<reference evidence="2" key="1">
    <citation type="submission" date="2019-04" db="EMBL/GenBank/DDBJ databases">
        <authorList>
            <person name="Alioto T."/>
            <person name="Alioto T."/>
        </authorList>
    </citation>
    <scope>NUCLEOTIDE SEQUENCE [LARGE SCALE GENOMIC DNA]</scope>
</reference>
<proteinExistence type="predicted"/>
<feature type="non-terminal residue" evidence="2">
    <location>
        <position position="70"/>
    </location>
</feature>
<comment type="caution">
    <text evidence="2">The sequence shown here is derived from an EMBL/GenBank/DDBJ whole genome shotgun (WGS) entry which is preliminary data.</text>
</comment>
<feature type="compositionally biased region" description="Polar residues" evidence="1">
    <location>
        <begin position="19"/>
        <end position="32"/>
    </location>
</feature>
<dbReference type="AlphaFoldDB" id="A0A5E4B3G9"/>
<accession>A0A5E4B3G9</accession>
<dbReference type="EMBL" id="CABDUW010000246">
    <property type="protein sequence ID" value="VTJ63955.1"/>
    <property type="molecule type" value="Genomic_DNA"/>
</dbReference>
<protein>
    <submittedName>
        <fullName evidence="2">Uncharacterized protein</fullName>
    </submittedName>
</protein>
<organism evidence="2 3">
    <name type="scientific">Marmota monax</name>
    <name type="common">Woodchuck</name>
    <dbReference type="NCBI Taxonomy" id="9995"/>
    <lineage>
        <taxon>Eukaryota</taxon>
        <taxon>Metazoa</taxon>
        <taxon>Chordata</taxon>
        <taxon>Craniata</taxon>
        <taxon>Vertebrata</taxon>
        <taxon>Euteleostomi</taxon>
        <taxon>Mammalia</taxon>
        <taxon>Eutheria</taxon>
        <taxon>Euarchontoglires</taxon>
        <taxon>Glires</taxon>
        <taxon>Rodentia</taxon>
        <taxon>Sciuromorpha</taxon>
        <taxon>Sciuridae</taxon>
        <taxon>Xerinae</taxon>
        <taxon>Marmotini</taxon>
        <taxon>Marmota</taxon>
    </lineage>
</organism>
<evidence type="ECO:0000313" key="2">
    <source>
        <dbReference type="EMBL" id="VTJ63955.1"/>
    </source>
</evidence>
<evidence type="ECO:0000256" key="1">
    <source>
        <dbReference type="SAM" id="MobiDB-lite"/>
    </source>
</evidence>
<sequence>EKLQSLVASHPQPRAAPHTQPSSLQPQDNSLGAQPGPCGLHPLPAESGDLPLFTQVIATSPGFTKICRWK</sequence>
<name>A0A5E4B3G9_MARMO</name>
<evidence type="ECO:0000313" key="3">
    <source>
        <dbReference type="Proteomes" id="UP000335636"/>
    </source>
</evidence>